<evidence type="ECO:0000313" key="2">
    <source>
        <dbReference type="EMBL" id="AGA30359.1"/>
    </source>
</evidence>
<dbReference type="Pfam" id="PF18096">
    <property type="entry name" value="Thump_like"/>
    <property type="match status" value="1"/>
</dbReference>
<dbReference type="OrthoDB" id="9810570at2"/>
<reference evidence="2 3" key="1">
    <citation type="submission" date="2012-02" db="EMBL/GenBank/DDBJ databases">
        <title>Complete sequence of chromosome of Singulisphaera acidiphila DSM 18658.</title>
        <authorList>
            <consortium name="US DOE Joint Genome Institute (JGI-PGF)"/>
            <person name="Lucas S."/>
            <person name="Copeland A."/>
            <person name="Lapidus A."/>
            <person name="Glavina del Rio T."/>
            <person name="Dalin E."/>
            <person name="Tice H."/>
            <person name="Bruce D."/>
            <person name="Goodwin L."/>
            <person name="Pitluck S."/>
            <person name="Peters L."/>
            <person name="Ovchinnikova G."/>
            <person name="Chertkov O."/>
            <person name="Kyrpides N."/>
            <person name="Mavromatis K."/>
            <person name="Ivanova N."/>
            <person name="Brettin T."/>
            <person name="Detter J.C."/>
            <person name="Han C."/>
            <person name="Larimer F."/>
            <person name="Land M."/>
            <person name="Hauser L."/>
            <person name="Markowitz V."/>
            <person name="Cheng J.-F."/>
            <person name="Hugenholtz P."/>
            <person name="Woyke T."/>
            <person name="Wu D."/>
            <person name="Tindall B."/>
            <person name="Pomrenke H."/>
            <person name="Brambilla E."/>
            <person name="Klenk H.-P."/>
            <person name="Eisen J.A."/>
        </authorList>
    </citation>
    <scope>NUCLEOTIDE SEQUENCE [LARGE SCALE GENOMIC DNA]</scope>
    <source>
        <strain evidence="3">ATCC BAA-1392 / DSM 18658 / VKM B-2454 / MOB10</strain>
    </source>
</reference>
<gene>
    <name evidence="2" type="ordered locus">Sinac_6270</name>
</gene>
<dbReference type="AlphaFoldDB" id="L0DLW3"/>
<dbReference type="PANTHER" id="PTHR14741:SF32">
    <property type="entry name" value="TRIMETHYLGUANOSINE SYNTHASE"/>
    <property type="match status" value="1"/>
</dbReference>
<dbReference type="STRING" id="886293.Sinac_6270"/>
<dbReference type="SUPFAM" id="SSF53335">
    <property type="entry name" value="S-adenosyl-L-methionine-dependent methyltransferases"/>
    <property type="match status" value="1"/>
</dbReference>
<evidence type="ECO:0000259" key="1">
    <source>
        <dbReference type="Pfam" id="PF18096"/>
    </source>
</evidence>
<keyword evidence="2" id="KW-0489">Methyltransferase</keyword>
<dbReference type="InterPro" id="IPR029063">
    <property type="entry name" value="SAM-dependent_MTases_sf"/>
</dbReference>
<sequence>MRQTSDADAEAWVLTTEPGRALLIEVTATSTYGPTELQRWRRKAAPELVAAAVRLAVGRSRGKAKFTRAEAMWFEPVGLEQATAETVARHKASRFRGSHLLDLCCGIGGDTLALAAEAHVCAVDADQGMCRRTRWNAQVYDVAERVDVIRAQAERIAYPSQWLVHVDPDRRQGNTKRARELLDYSPGLEFLQALPKRVRGGAIKLGPASDFLSHFGAGDCELELISLGGECKEATVWFGALATCRRRATRLPENVSWTDQDGPRNPVVPIASPLAWVFDPDPALGRSGLLDSFAAANGLARCAPGIDFLTGPEPLDSPFLACFEVLEILPLDLKTIGKLVTARKLGPLEIKTKGTDLRPEALRAQWKPRGPHPATLLLMGGKGTSRAILANRRSPAAS</sequence>
<dbReference type="KEGG" id="saci:Sinac_6270"/>
<dbReference type="InterPro" id="IPR019012">
    <property type="entry name" value="RNA_cap_Gua-N2-MeTrfase"/>
</dbReference>
<proteinExistence type="predicted"/>
<dbReference type="Pfam" id="PF09445">
    <property type="entry name" value="Methyltransf_15"/>
    <property type="match status" value="1"/>
</dbReference>
<keyword evidence="3" id="KW-1185">Reference proteome</keyword>
<dbReference type="HOGENOM" id="CLU_562335_0_0_0"/>
<dbReference type="GO" id="GO:0008168">
    <property type="term" value="F:methyltransferase activity"/>
    <property type="evidence" value="ECO:0007669"/>
    <property type="project" value="UniProtKB-KW"/>
</dbReference>
<feature type="domain" description="THUMP-like" evidence="1">
    <location>
        <begin position="321"/>
        <end position="392"/>
    </location>
</feature>
<dbReference type="RefSeq" id="WP_015249445.1">
    <property type="nucleotide sequence ID" value="NC_019892.1"/>
</dbReference>
<dbReference type="PANTHER" id="PTHR14741">
    <property type="entry name" value="S-ADENOSYLMETHIONINE-DEPENDENT METHYLTRANSFERASE RELATED"/>
    <property type="match status" value="1"/>
</dbReference>
<accession>L0DLW3</accession>
<dbReference type="CDD" id="cd02440">
    <property type="entry name" value="AdoMet_MTases"/>
    <property type="match status" value="1"/>
</dbReference>
<keyword evidence="2" id="KW-0808">Transferase</keyword>
<dbReference type="InterPro" id="IPR041497">
    <property type="entry name" value="Thump-like"/>
</dbReference>
<dbReference type="EMBL" id="CP003364">
    <property type="protein sequence ID" value="AGA30359.1"/>
    <property type="molecule type" value="Genomic_DNA"/>
</dbReference>
<organism evidence="2 3">
    <name type="scientific">Singulisphaera acidiphila (strain ATCC BAA-1392 / DSM 18658 / VKM B-2454 / MOB10)</name>
    <dbReference type="NCBI Taxonomy" id="886293"/>
    <lineage>
        <taxon>Bacteria</taxon>
        <taxon>Pseudomonadati</taxon>
        <taxon>Planctomycetota</taxon>
        <taxon>Planctomycetia</taxon>
        <taxon>Isosphaerales</taxon>
        <taxon>Isosphaeraceae</taxon>
        <taxon>Singulisphaera</taxon>
    </lineage>
</organism>
<protein>
    <submittedName>
        <fullName evidence="2">SAM-dependent methyltransferase, tRNA(Uracil-5)-methyltransferase</fullName>
    </submittedName>
</protein>
<evidence type="ECO:0000313" key="3">
    <source>
        <dbReference type="Proteomes" id="UP000010798"/>
    </source>
</evidence>
<dbReference type="GO" id="GO:0036261">
    <property type="term" value="P:7-methylguanosine cap hypermethylation"/>
    <property type="evidence" value="ECO:0007669"/>
    <property type="project" value="InterPro"/>
</dbReference>
<dbReference type="Gene3D" id="3.40.50.150">
    <property type="entry name" value="Vaccinia Virus protein VP39"/>
    <property type="match status" value="1"/>
</dbReference>
<dbReference type="eggNOG" id="COG2265">
    <property type="taxonomic scope" value="Bacteria"/>
</dbReference>
<name>L0DLW3_SINAD</name>
<dbReference type="Proteomes" id="UP000010798">
    <property type="component" value="Chromosome"/>
</dbReference>